<accession>A0A3E1NDW7</accession>
<keyword evidence="3" id="KW-1185">Reference proteome</keyword>
<keyword evidence="1" id="KW-0812">Transmembrane</keyword>
<evidence type="ECO:0000313" key="3">
    <source>
        <dbReference type="Proteomes" id="UP000261284"/>
    </source>
</evidence>
<evidence type="ECO:0000313" key="2">
    <source>
        <dbReference type="EMBL" id="RFM25968.1"/>
    </source>
</evidence>
<dbReference type="AlphaFoldDB" id="A0A3E1NDW7"/>
<organism evidence="2 3">
    <name type="scientific">Deminuibacter soli</name>
    <dbReference type="NCBI Taxonomy" id="2291815"/>
    <lineage>
        <taxon>Bacteria</taxon>
        <taxon>Pseudomonadati</taxon>
        <taxon>Bacteroidota</taxon>
        <taxon>Chitinophagia</taxon>
        <taxon>Chitinophagales</taxon>
        <taxon>Chitinophagaceae</taxon>
        <taxon>Deminuibacter</taxon>
    </lineage>
</organism>
<feature type="transmembrane region" description="Helical" evidence="1">
    <location>
        <begin position="87"/>
        <end position="111"/>
    </location>
</feature>
<sequence>MQLQAVIKMQRMKGMIVYRILSFFVNLFAVLLAVSLLPVISMALASPPVAMMAFLMVGVILYAWYSNVFFSIVIIRKEQFTRRKKDWLVVNSFLAIVYSFLYTFVCIVVITHPDILRTTVNQLPVKVSTRFMENVVITMLSFSTILLVHIFWTYYLIRKNKDSIIDDTPTDTE</sequence>
<comment type="caution">
    <text evidence="2">The sequence shown here is derived from an EMBL/GenBank/DDBJ whole genome shotgun (WGS) entry which is preliminary data.</text>
</comment>
<evidence type="ECO:0000256" key="1">
    <source>
        <dbReference type="SAM" id="Phobius"/>
    </source>
</evidence>
<name>A0A3E1NDW7_9BACT</name>
<dbReference type="EMBL" id="QTJU01000012">
    <property type="protein sequence ID" value="RFM25968.1"/>
    <property type="molecule type" value="Genomic_DNA"/>
</dbReference>
<feature type="transmembrane region" description="Helical" evidence="1">
    <location>
        <begin position="131"/>
        <end position="157"/>
    </location>
</feature>
<dbReference type="Proteomes" id="UP000261284">
    <property type="component" value="Unassembled WGS sequence"/>
</dbReference>
<reference evidence="2 3" key="1">
    <citation type="submission" date="2018-08" db="EMBL/GenBank/DDBJ databases">
        <title>Chitinophagaceae sp. K23C18032701, a novel bacterium isolated from forest soil.</title>
        <authorList>
            <person name="Wang C."/>
        </authorList>
    </citation>
    <scope>NUCLEOTIDE SEQUENCE [LARGE SCALE GENOMIC DNA]</scope>
    <source>
        <strain evidence="2 3">K23C18032701</strain>
    </source>
</reference>
<feature type="transmembrane region" description="Helical" evidence="1">
    <location>
        <begin position="51"/>
        <end position="75"/>
    </location>
</feature>
<feature type="transmembrane region" description="Helical" evidence="1">
    <location>
        <begin position="20"/>
        <end position="45"/>
    </location>
</feature>
<keyword evidence="1" id="KW-0472">Membrane</keyword>
<keyword evidence="1" id="KW-1133">Transmembrane helix</keyword>
<proteinExistence type="predicted"/>
<protein>
    <submittedName>
        <fullName evidence="2">Uncharacterized protein</fullName>
    </submittedName>
</protein>
<gene>
    <name evidence="2" type="ORF">DXN05_21770</name>
</gene>